<feature type="transmembrane region" description="Helical" evidence="1">
    <location>
        <begin position="44"/>
        <end position="63"/>
    </location>
</feature>
<dbReference type="EMBL" id="CP060201">
    <property type="protein sequence ID" value="QNH80578.1"/>
    <property type="molecule type" value="Genomic_DNA"/>
</dbReference>
<proteinExistence type="predicted"/>
<evidence type="ECO:0000313" key="2">
    <source>
        <dbReference type="EMBL" id="QNH80578.1"/>
    </source>
</evidence>
<accession>A0A7G8YVF3</accession>
<gene>
    <name evidence="2" type="ORF">GGI48_03120</name>
</gene>
<name>A0A7G8YVF3_9PSED</name>
<evidence type="ECO:0000313" key="3">
    <source>
        <dbReference type="Proteomes" id="UP000515277"/>
    </source>
</evidence>
<feature type="transmembrane region" description="Helical" evidence="1">
    <location>
        <begin position="83"/>
        <end position="106"/>
    </location>
</feature>
<keyword evidence="1" id="KW-1133">Transmembrane helix</keyword>
<organism evidence="2 3">
    <name type="scientific">Pseudomonas protegens</name>
    <dbReference type="NCBI Taxonomy" id="380021"/>
    <lineage>
        <taxon>Bacteria</taxon>
        <taxon>Pseudomonadati</taxon>
        <taxon>Pseudomonadota</taxon>
        <taxon>Gammaproteobacteria</taxon>
        <taxon>Pseudomonadales</taxon>
        <taxon>Pseudomonadaceae</taxon>
        <taxon>Pseudomonas</taxon>
    </lineage>
</organism>
<protein>
    <submittedName>
        <fullName evidence="2">Uncharacterized protein</fullName>
    </submittedName>
</protein>
<dbReference type="Proteomes" id="UP000515277">
    <property type="component" value="Chromosome"/>
</dbReference>
<keyword evidence="1" id="KW-0812">Transmembrane</keyword>
<dbReference type="AlphaFoldDB" id="A0A7G8YVF3"/>
<evidence type="ECO:0000256" key="1">
    <source>
        <dbReference type="SAM" id="Phobius"/>
    </source>
</evidence>
<reference evidence="3" key="1">
    <citation type="journal article" date="2020" name="Microbiol. Resour. Announc.">
        <title>Complete genome sequences of four natural Pseudomonas isolates that catabolize a wide range of aromatic compounds relevant to lignin valorization.</title>
        <authorList>
            <person name="Hatmaker E.A."/>
            <person name="Presley G."/>
            <person name="Cannon O."/>
            <person name="Guss A.M."/>
            <person name="Elkins J.G."/>
        </authorList>
    </citation>
    <scope>NUCLEOTIDE SEQUENCE [LARGE SCALE GENOMIC DNA]</scope>
    <source>
        <strain evidence="3">H1F5C</strain>
    </source>
</reference>
<keyword evidence="1" id="KW-0472">Membrane</keyword>
<sequence length="111" mass="12329">MVIWIGVCLHLAYTRMDEILELLKNCSAVMNRAPLRHGGPWGKLLLIGGISGVITFPGVYLKHGGVSVEDLNNFPVRLKRKLAVLQWCVIGLLVMMCVLVAGMKIIKKYII</sequence>